<keyword evidence="2" id="KW-1185">Reference proteome</keyword>
<protein>
    <submittedName>
        <fullName evidence="1">Uncharacterized protein</fullName>
    </submittedName>
</protein>
<gene>
    <name evidence="1" type="ORF">BpHYR1_047948</name>
</gene>
<accession>A0A3M7S1C0</accession>
<dbReference type="EMBL" id="REGN01002233">
    <property type="protein sequence ID" value="RNA29367.1"/>
    <property type="molecule type" value="Genomic_DNA"/>
</dbReference>
<proteinExistence type="predicted"/>
<sequence length="168" mass="19851">MKLSSCTFGKKNLFLFIYFFIYDEQNLLGIKKKVKNKLKYTSSNYTKESCTRRFLTGSLLYIHLTVELLVEQKDSVLSLNIFRSIQIVLLFHLSKIKFFFEIFGKDHSFEEEYSCGLYNSINHIHTESRDNGGVISLNCIKLMVRAIRILNQRNKEVLELENNKNRKY</sequence>
<dbReference type="AlphaFoldDB" id="A0A3M7S1C0"/>
<dbReference type="Proteomes" id="UP000276133">
    <property type="component" value="Unassembled WGS sequence"/>
</dbReference>
<organism evidence="1 2">
    <name type="scientific">Brachionus plicatilis</name>
    <name type="common">Marine rotifer</name>
    <name type="synonym">Brachionus muelleri</name>
    <dbReference type="NCBI Taxonomy" id="10195"/>
    <lineage>
        <taxon>Eukaryota</taxon>
        <taxon>Metazoa</taxon>
        <taxon>Spiralia</taxon>
        <taxon>Gnathifera</taxon>
        <taxon>Rotifera</taxon>
        <taxon>Eurotatoria</taxon>
        <taxon>Monogononta</taxon>
        <taxon>Pseudotrocha</taxon>
        <taxon>Ploima</taxon>
        <taxon>Brachionidae</taxon>
        <taxon>Brachionus</taxon>
    </lineage>
</organism>
<reference evidence="1 2" key="1">
    <citation type="journal article" date="2018" name="Sci. Rep.">
        <title>Genomic signatures of local adaptation to the degree of environmental predictability in rotifers.</title>
        <authorList>
            <person name="Franch-Gras L."/>
            <person name="Hahn C."/>
            <person name="Garcia-Roger E.M."/>
            <person name="Carmona M.J."/>
            <person name="Serra M."/>
            <person name="Gomez A."/>
        </authorList>
    </citation>
    <scope>NUCLEOTIDE SEQUENCE [LARGE SCALE GENOMIC DNA]</scope>
    <source>
        <strain evidence="1">HYR1</strain>
    </source>
</reference>
<comment type="caution">
    <text evidence="1">The sequence shown here is derived from an EMBL/GenBank/DDBJ whole genome shotgun (WGS) entry which is preliminary data.</text>
</comment>
<evidence type="ECO:0000313" key="1">
    <source>
        <dbReference type="EMBL" id="RNA29367.1"/>
    </source>
</evidence>
<name>A0A3M7S1C0_BRAPC</name>
<evidence type="ECO:0000313" key="2">
    <source>
        <dbReference type="Proteomes" id="UP000276133"/>
    </source>
</evidence>